<comment type="caution">
    <text evidence="4">The sequence shown here is derived from an EMBL/GenBank/DDBJ whole genome shotgun (WGS) entry which is preliminary data.</text>
</comment>
<dbReference type="Gene3D" id="2.30.30.110">
    <property type="match status" value="1"/>
</dbReference>
<evidence type="ECO:0000256" key="1">
    <source>
        <dbReference type="ARBA" id="ARBA00007521"/>
    </source>
</evidence>
<dbReference type="PANTHER" id="PTHR33988">
    <property type="entry name" value="ENDORIBONUCLEASE MAZF-RELATED"/>
    <property type="match status" value="1"/>
</dbReference>
<accession>A0A9D2TUB1</accession>
<dbReference type="GO" id="GO:0003677">
    <property type="term" value="F:DNA binding"/>
    <property type="evidence" value="ECO:0007669"/>
    <property type="project" value="InterPro"/>
</dbReference>
<evidence type="ECO:0000256" key="3">
    <source>
        <dbReference type="PIRNR" id="PIRNR033490"/>
    </source>
</evidence>
<keyword evidence="3" id="KW-0540">Nuclease</keyword>
<dbReference type="GO" id="GO:0016075">
    <property type="term" value="P:rRNA catabolic process"/>
    <property type="evidence" value="ECO:0007669"/>
    <property type="project" value="TreeGrafter"/>
</dbReference>
<dbReference type="GO" id="GO:0016787">
    <property type="term" value="F:hydrolase activity"/>
    <property type="evidence" value="ECO:0007669"/>
    <property type="project" value="UniProtKB-KW"/>
</dbReference>
<dbReference type="AlphaFoldDB" id="A0A9D2TUB1"/>
<proteinExistence type="inferred from homology"/>
<dbReference type="GO" id="GO:0004521">
    <property type="term" value="F:RNA endonuclease activity"/>
    <property type="evidence" value="ECO:0007669"/>
    <property type="project" value="TreeGrafter"/>
</dbReference>
<keyword evidence="3" id="KW-0378">Hydrolase</keyword>
<organism evidence="4 5">
    <name type="scientific">Candidatus Eisenbergiella intestinigallinarum</name>
    <dbReference type="NCBI Taxonomy" id="2838549"/>
    <lineage>
        <taxon>Bacteria</taxon>
        <taxon>Bacillati</taxon>
        <taxon>Bacillota</taxon>
        <taxon>Clostridia</taxon>
        <taxon>Lachnospirales</taxon>
        <taxon>Lachnospiraceae</taxon>
        <taxon>Eisenbergiella</taxon>
    </lineage>
</organism>
<comment type="function">
    <text evidence="3">Toxic component of a type II toxin-antitoxin (TA) system.</text>
</comment>
<dbReference type="Proteomes" id="UP000823922">
    <property type="component" value="Unassembled WGS sequence"/>
</dbReference>
<dbReference type="Pfam" id="PF02452">
    <property type="entry name" value="PemK_toxin"/>
    <property type="match status" value="1"/>
</dbReference>
<dbReference type="EMBL" id="DWVS01000344">
    <property type="protein sequence ID" value="HJC88979.1"/>
    <property type="molecule type" value="Genomic_DNA"/>
</dbReference>
<protein>
    <recommendedName>
        <fullName evidence="3">mRNA interferase</fullName>
        <ecNumber evidence="3">3.1.-.-</ecNumber>
    </recommendedName>
</protein>
<dbReference type="InterPro" id="IPR003477">
    <property type="entry name" value="PemK-like"/>
</dbReference>
<keyword evidence="3" id="KW-0255">Endonuclease</keyword>
<evidence type="ECO:0000256" key="2">
    <source>
        <dbReference type="ARBA" id="ARBA00022649"/>
    </source>
</evidence>
<dbReference type="SUPFAM" id="SSF50118">
    <property type="entry name" value="Cell growth inhibitor/plasmid maintenance toxic component"/>
    <property type="match status" value="1"/>
</dbReference>
<reference evidence="4" key="1">
    <citation type="journal article" date="2021" name="PeerJ">
        <title>Extensive microbial diversity within the chicken gut microbiome revealed by metagenomics and culture.</title>
        <authorList>
            <person name="Gilroy R."/>
            <person name="Ravi A."/>
            <person name="Getino M."/>
            <person name="Pursley I."/>
            <person name="Horton D.L."/>
            <person name="Alikhan N.F."/>
            <person name="Baker D."/>
            <person name="Gharbi K."/>
            <person name="Hall N."/>
            <person name="Watson M."/>
            <person name="Adriaenssens E.M."/>
            <person name="Foster-Nyarko E."/>
            <person name="Jarju S."/>
            <person name="Secka A."/>
            <person name="Antonio M."/>
            <person name="Oren A."/>
            <person name="Chaudhuri R.R."/>
            <person name="La Ragione R."/>
            <person name="Hildebrand F."/>
            <person name="Pallen M.J."/>
        </authorList>
    </citation>
    <scope>NUCLEOTIDE SEQUENCE</scope>
    <source>
        <strain evidence="4">ChiBcec1-1630</strain>
    </source>
</reference>
<name>A0A9D2TUB1_9FIRM</name>
<dbReference type="PANTHER" id="PTHR33988:SF2">
    <property type="entry name" value="ENDORIBONUCLEASE MAZF"/>
    <property type="match status" value="1"/>
</dbReference>
<sequence>MELKEIKRGDLYYADLRPIIGSEQGGVRPVLIIQNDVGNHFSPTVIAASITSRQRKHRLPTHVFLPISTEGLRRNSIVLLEQVRTIDRSRLGDYIGRLDENAMEAVNEALAISIGIEQNSASGLR</sequence>
<dbReference type="InterPro" id="IPR011067">
    <property type="entry name" value="Plasmid_toxin/cell-grow_inhib"/>
</dbReference>
<evidence type="ECO:0000313" key="5">
    <source>
        <dbReference type="Proteomes" id="UP000823922"/>
    </source>
</evidence>
<comment type="similarity">
    <text evidence="1 3">Belongs to the PemK/MazF family.</text>
</comment>
<dbReference type="GO" id="GO:0006402">
    <property type="term" value="P:mRNA catabolic process"/>
    <property type="evidence" value="ECO:0007669"/>
    <property type="project" value="TreeGrafter"/>
</dbReference>
<reference evidence="4" key="2">
    <citation type="submission" date="2021-04" db="EMBL/GenBank/DDBJ databases">
        <authorList>
            <person name="Gilroy R."/>
        </authorList>
    </citation>
    <scope>NUCLEOTIDE SEQUENCE</scope>
    <source>
        <strain evidence="4">ChiBcec1-1630</strain>
    </source>
</reference>
<dbReference type="EC" id="3.1.-.-" evidence="3"/>
<gene>
    <name evidence="4" type="ORF">H9926_13315</name>
</gene>
<evidence type="ECO:0000313" key="4">
    <source>
        <dbReference type="EMBL" id="HJC88979.1"/>
    </source>
</evidence>
<dbReference type="PIRSF" id="PIRSF033490">
    <property type="entry name" value="MazF"/>
    <property type="match status" value="1"/>
</dbReference>
<keyword evidence="2" id="KW-1277">Toxin-antitoxin system</keyword>